<reference evidence="1 2" key="1">
    <citation type="journal article" date="2004" name="Science">
        <title>The genomic sequence of the accidental pathogen Legionella pneumophila.</title>
        <authorList>
            <person name="Chien M."/>
            <person name="Morozova I."/>
            <person name="Shi S."/>
            <person name="Sheng H."/>
            <person name="Chen J."/>
            <person name="Gomez S.M."/>
            <person name="Asamani G."/>
            <person name="Hill K."/>
            <person name="Nuara J."/>
            <person name="Feder M."/>
            <person name="Rineer J."/>
            <person name="Greenberg J.J."/>
            <person name="Steshenko V."/>
            <person name="Park S.H."/>
            <person name="Zhao B."/>
            <person name="Teplitskaya E."/>
            <person name="Edwards J.R."/>
            <person name="Pampou S."/>
            <person name="Georghiou A."/>
            <person name="Chou I.C."/>
            <person name="Iannuccilli W."/>
            <person name="Ulz M.E."/>
            <person name="Kim D.H."/>
            <person name="Geringer-Sameth A."/>
            <person name="Goldsberry C."/>
            <person name="Morozov P."/>
            <person name="Fischer S.G."/>
            <person name="Segal G."/>
            <person name="Qu X."/>
            <person name="Rzhetsky A."/>
            <person name="Zhang P."/>
            <person name="Cayanis E."/>
            <person name="De Jong P.J."/>
            <person name="Ju J."/>
            <person name="Kalachikov S."/>
            <person name="Shuman H.A."/>
            <person name="Russo J.J."/>
        </authorList>
    </citation>
    <scope>NUCLEOTIDE SEQUENCE [LARGE SCALE GENOMIC DNA]</scope>
    <source>
        <strain evidence="2">Philadelphia 1 / ATCC 33152 / DSM 7513</strain>
    </source>
</reference>
<dbReference type="EMBL" id="AE017354">
    <property type="protein sequence ID" value="AAU26495.1"/>
    <property type="molecule type" value="Genomic_DNA"/>
</dbReference>
<proteinExistence type="predicted"/>
<dbReference type="PaxDb" id="272624-lpg0398"/>
<accession>Q5ZYH4</accession>
<dbReference type="KEGG" id="lpn:lpg0398"/>
<dbReference type="PATRIC" id="fig|272624.6.peg.412"/>
<keyword evidence="2" id="KW-1185">Reference proteome</keyword>
<dbReference type="Proteomes" id="UP000000609">
    <property type="component" value="Chromosome"/>
</dbReference>
<evidence type="ECO:0000313" key="1">
    <source>
        <dbReference type="EMBL" id="AAU26495.1"/>
    </source>
</evidence>
<name>Q5ZYH4_LEGPH</name>
<evidence type="ECO:0000313" key="2">
    <source>
        <dbReference type="Proteomes" id="UP000000609"/>
    </source>
</evidence>
<protein>
    <submittedName>
        <fullName evidence="1">Uncharacterized protein</fullName>
    </submittedName>
</protein>
<organism evidence="1 2">
    <name type="scientific">Legionella pneumophila subsp. pneumophila (strain Philadelphia 1 / ATCC 33152 / DSM 7513)</name>
    <dbReference type="NCBI Taxonomy" id="272624"/>
    <lineage>
        <taxon>Bacteria</taxon>
        <taxon>Pseudomonadati</taxon>
        <taxon>Pseudomonadota</taxon>
        <taxon>Gammaproteobacteria</taxon>
        <taxon>Legionellales</taxon>
        <taxon>Legionellaceae</taxon>
        <taxon>Legionella</taxon>
    </lineage>
</organism>
<dbReference type="AlphaFoldDB" id="Q5ZYH4"/>
<dbReference type="HOGENOM" id="CLU_3218075_0_0_6"/>
<sequence>MPVIVPQDIISRVCEGMYRDKAFNTMGSAKTADDNPICLVIHFG</sequence>
<gene>
    <name evidence="1" type="ordered locus">lpg0398</name>
</gene>